<protein>
    <submittedName>
        <fullName evidence="3">Uncharacterized protein</fullName>
    </submittedName>
</protein>
<dbReference type="InterPro" id="IPR029058">
    <property type="entry name" value="AB_hydrolase_fold"/>
</dbReference>
<dbReference type="Pfam" id="PF05990">
    <property type="entry name" value="DUF900"/>
    <property type="match status" value="1"/>
</dbReference>
<evidence type="ECO:0000256" key="1">
    <source>
        <dbReference type="SAM" id="Coils"/>
    </source>
</evidence>
<reference evidence="3" key="1">
    <citation type="submission" date="2023-07" db="EMBL/GenBank/DDBJ databases">
        <authorList>
            <person name="Pelsma A.J. K."/>
        </authorList>
    </citation>
    <scope>NUCLEOTIDE SEQUENCE</scope>
</reference>
<dbReference type="EMBL" id="OY288114">
    <property type="protein sequence ID" value="CAJ0891965.1"/>
    <property type="molecule type" value="Genomic_DNA"/>
</dbReference>
<dbReference type="InterPro" id="IPR010297">
    <property type="entry name" value="DUF900_hydrolase"/>
</dbReference>
<feature type="compositionally biased region" description="Basic and acidic residues" evidence="2">
    <location>
        <begin position="348"/>
        <end position="361"/>
    </location>
</feature>
<feature type="coiled-coil region" evidence="1">
    <location>
        <begin position="172"/>
        <end position="199"/>
    </location>
</feature>
<name>A0AA48M5Y4_9ZZZZ</name>
<dbReference type="InterPro" id="IPR014586">
    <property type="entry name" value="UCP033909"/>
</dbReference>
<dbReference type="PANTHER" id="PTHR36513:SF1">
    <property type="entry name" value="TRANSMEMBRANE PROTEIN"/>
    <property type="match status" value="1"/>
</dbReference>
<accession>A0AA48M5Y4</accession>
<organism evidence="3">
    <name type="scientific">freshwater sediment metagenome</name>
    <dbReference type="NCBI Taxonomy" id="556182"/>
    <lineage>
        <taxon>unclassified sequences</taxon>
        <taxon>metagenomes</taxon>
        <taxon>ecological metagenomes</taxon>
    </lineage>
</organism>
<proteinExistence type="predicted"/>
<gene>
    <name evidence="3" type="ORF">AMST5_04179</name>
</gene>
<dbReference type="PIRSF" id="PIRSF033909">
    <property type="entry name" value="UCP033909"/>
    <property type="match status" value="1"/>
</dbReference>
<dbReference type="SUPFAM" id="SSF53474">
    <property type="entry name" value="alpha/beta-Hydrolases"/>
    <property type="match status" value="1"/>
</dbReference>
<evidence type="ECO:0000313" key="3">
    <source>
        <dbReference type="EMBL" id="CAJ0891965.1"/>
    </source>
</evidence>
<keyword evidence="1" id="KW-0175">Coiled coil</keyword>
<sequence>MVGYIPARKAVVWLAITHLSVILAGCSPQDRSGDPSSFLALAGSRQLEVPIFVTSTRREHSRTNHPHFSLVSVSIPPNHRPGVIERASIGPNTAGRHFAILSWQDLNESAFLEEIATRASSGGAGRDILLYVHGYDITLDEARFRTAQLVADSGFAGIPALFTWDSISRSGLAAYEADKESATAARDELERLILRLSNTHGVGRVHILAHSMGAWLAMESLRGIAISGHPDLDGRLGEVMLAAPDIDFNVFAQQLARVGPDHVTVFVSGTDRALALSSRIAGDRPRLGGLDPNNQQSREALEALGVSFYDLSRLNTDFVGHNTFAEVPSVVRQIGAQLAASGESGETDSGHFEVSEAVNER</sequence>
<dbReference type="Gene3D" id="3.40.50.1820">
    <property type="entry name" value="alpha/beta hydrolase"/>
    <property type="match status" value="1"/>
</dbReference>
<feature type="region of interest" description="Disordered" evidence="2">
    <location>
        <begin position="340"/>
        <end position="361"/>
    </location>
</feature>
<dbReference type="PANTHER" id="PTHR36513">
    <property type="entry name" value="ABC TRANSMEMBRANE TYPE-1 DOMAIN-CONTAINING PROTEIN"/>
    <property type="match status" value="1"/>
</dbReference>
<evidence type="ECO:0000256" key="2">
    <source>
        <dbReference type="SAM" id="MobiDB-lite"/>
    </source>
</evidence>
<dbReference type="AlphaFoldDB" id="A0AA48M5Y4"/>